<dbReference type="SUPFAM" id="SSF82093">
    <property type="entry name" value="Heme chaperone CcmE"/>
    <property type="match status" value="1"/>
</dbReference>
<dbReference type="InterPro" id="IPR036127">
    <property type="entry name" value="CcmE-like_sf"/>
</dbReference>
<proteinExistence type="predicted"/>
<gene>
    <name evidence="5" type="ORF">E6K73_07250</name>
</gene>
<protein>
    <submittedName>
        <fullName evidence="5">Cytochrome c maturation protein CcmE</fullName>
    </submittedName>
</protein>
<keyword evidence="2" id="KW-0349">Heme</keyword>
<dbReference type="Gene3D" id="2.40.50.140">
    <property type="entry name" value="Nucleic acid-binding proteins"/>
    <property type="match status" value="1"/>
</dbReference>
<keyword evidence="2" id="KW-0479">Metal-binding</keyword>
<evidence type="ECO:0000256" key="1">
    <source>
        <dbReference type="ARBA" id="ARBA00004370"/>
    </source>
</evidence>
<reference evidence="5 6" key="1">
    <citation type="journal article" date="2019" name="Nat. Microbiol.">
        <title>Mediterranean grassland soil C-N compound turnover is dependent on rainfall and depth, and is mediated by genomically divergent microorganisms.</title>
        <authorList>
            <person name="Diamond S."/>
            <person name="Andeer P.F."/>
            <person name="Li Z."/>
            <person name="Crits-Christoph A."/>
            <person name="Burstein D."/>
            <person name="Anantharaman K."/>
            <person name="Lane K.R."/>
            <person name="Thomas B.C."/>
            <person name="Pan C."/>
            <person name="Northen T.R."/>
            <person name="Banfield J.F."/>
        </authorList>
    </citation>
    <scope>NUCLEOTIDE SEQUENCE [LARGE SCALE GENOMIC DNA]</scope>
    <source>
        <strain evidence="5">WS_3</strain>
    </source>
</reference>
<keyword evidence="4" id="KW-0472">Membrane</keyword>
<dbReference type="EMBL" id="VBOT01000093">
    <property type="protein sequence ID" value="TMQ50693.1"/>
    <property type="molecule type" value="Genomic_DNA"/>
</dbReference>
<dbReference type="GO" id="GO:0017003">
    <property type="term" value="P:protein-heme linkage"/>
    <property type="evidence" value="ECO:0007669"/>
    <property type="project" value="InterPro"/>
</dbReference>
<evidence type="ECO:0000256" key="3">
    <source>
        <dbReference type="ARBA" id="ARBA00022748"/>
    </source>
</evidence>
<comment type="subcellular location">
    <subcellularLocation>
        <location evidence="1">Membrane</location>
    </subcellularLocation>
</comment>
<dbReference type="AlphaFoldDB" id="A0A538SH47"/>
<dbReference type="GO" id="GO:0017004">
    <property type="term" value="P:cytochrome complex assembly"/>
    <property type="evidence" value="ECO:0007669"/>
    <property type="project" value="UniProtKB-KW"/>
</dbReference>
<evidence type="ECO:0000256" key="4">
    <source>
        <dbReference type="ARBA" id="ARBA00023136"/>
    </source>
</evidence>
<dbReference type="InterPro" id="IPR004329">
    <property type="entry name" value="CcmE"/>
</dbReference>
<dbReference type="GO" id="GO:0005886">
    <property type="term" value="C:plasma membrane"/>
    <property type="evidence" value="ECO:0007669"/>
    <property type="project" value="InterPro"/>
</dbReference>
<organism evidence="5 6">
    <name type="scientific">Eiseniibacteriota bacterium</name>
    <dbReference type="NCBI Taxonomy" id="2212470"/>
    <lineage>
        <taxon>Bacteria</taxon>
        <taxon>Candidatus Eiseniibacteriota</taxon>
    </lineage>
</organism>
<evidence type="ECO:0000313" key="5">
    <source>
        <dbReference type="EMBL" id="TMQ50693.1"/>
    </source>
</evidence>
<name>A0A538SH47_UNCEI</name>
<accession>A0A538SH47</accession>
<keyword evidence="2" id="KW-0408">Iron</keyword>
<evidence type="ECO:0000313" key="6">
    <source>
        <dbReference type="Proteomes" id="UP000320184"/>
    </source>
</evidence>
<dbReference type="Pfam" id="PF03100">
    <property type="entry name" value="CcmE"/>
    <property type="match status" value="1"/>
</dbReference>
<comment type="caution">
    <text evidence="5">The sequence shown here is derived from an EMBL/GenBank/DDBJ whole genome shotgun (WGS) entry which is preliminary data.</text>
</comment>
<dbReference type="Proteomes" id="UP000320184">
    <property type="component" value="Unassembled WGS sequence"/>
</dbReference>
<dbReference type="InterPro" id="IPR012340">
    <property type="entry name" value="NA-bd_OB-fold"/>
</dbReference>
<evidence type="ECO:0000256" key="2">
    <source>
        <dbReference type="ARBA" id="ARBA00022617"/>
    </source>
</evidence>
<sequence length="128" mass="14228">MNLKIVLALALLVVAGVFGVSSFKKSMTPYISFAEAKRSPGMVQVNGTLADRNYVLERDRQHLEFVLRDSKNETMKVEYRGVIPGNFDQATSIVAIGRYAGDHFEADQLLVKCPSKYQTKTEKARATA</sequence>
<dbReference type="GO" id="GO:0020037">
    <property type="term" value="F:heme binding"/>
    <property type="evidence" value="ECO:0007669"/>
    <property type="project" value="InterPro"/>
</dbReference>
<keyword evidence="3" id="KW-0201">Cytochrome c-type biogenesis</keyword>